<dbReference type="AlphaFoldDB" id="A0A9W6IBR9"/>
<reference evidence="2" key="1">
    <citation type="journal article" date="2014" name="Int. J. Syst. Evol. Microbiol.">
        <title>Complete genome sequence of Corynebacterium casei LMG S-19264T (=DSM 44701T), isolated from a smear-ripened cheese.</title>
        <authorList>
            <consortium name="US DOE Joint Genome Institute (JGI-PGF)"/>
            <person name="Walter F."/>
            <person name="Albersmeier A."/>
            <person name="Kalinowski J."/>
            <person name="Ruckert C."/>
        </authorList>
    </citation>
    <scope>NUCLEOTIDE SEQUENCE</scope>
    <source>
        <strain evidence="2">VKM Ac-2007</strain>
    </source>
</reference>
<evidence type="ECO:0000313" key="2">
    <source>
        <dbReference type="EMBL" id="GLK15141.1"/>
    </source>
</evidence>
<keyword evidence="1" id="KW-0812">Transmembrane</keyword>
<reference evidence="2" key="2">
    <citation type="submission" date="2023-01" db="EMBL/GenBank/DDBJ databases">
        <authorList>
            <person name="Sun Q."/>
            <person name="Evtushenko L."/>
        </authorList>
    </citation>
    <scope>NUCLEOTIDE SEQUENCE</scope>
    <source>
        <strain evidence="2">VKM Ac-2007</strain>
    </source>
</reference>
<sequence>MRRGGEGDGTCQYPTGHASCHGDVPVIGPLATGLIVLALLIMLSGIVTAVRNRPMGTVILVALGVLEVGLLVQAGFAVAGVIGGEGAGETATLIGYLAGTLLIPPAAAFLGLAERSRWGPAVIAVGAFAVCVMVGRLLQIWHGTA</sequence>
<accession>A0A9W6IBR9</accession>
<feature type="transmembrane region" description="Helical" evidence="1">
    <location>
        <begin position="26"/>
        <end position="50"/>
    </location>
</feature>
<keyword evidence="1" id="KW-1133">Transmembrane helix</keyword>
<evidence type="ECO:0000256" key="1">
    <source>
        <dbReference type="SAM" id="Phobius"/>
    </source>
</evidence>
<feature type="transmembrane region" description="Helical" evidence="1">
    <location>
        <begin position="57"/>
        <end position="82"/>
    </location>
</feature>
<feature type="transmembrane region" description="Helical" evidence="1">
    <location>
        <begin position="120"/>
        <end position="141"/>
    </location>
</feature>
<organism evidence="2 3">
    <name type="scientific">Streptosporangium carneum</name>
    <dbReference type="NCBI Taxonomy" id="47481"/>
    <lineage>
        <taxon>Bacteria</taxon>
        <taxon>Bacillati</taxon>
        <taxon>Actinomycetota</taxon>
        <taxon>Actinomycetes</taxon>
        <taxon>Streptosporangiales</taxon>
        <taxon>Streptosporangiaceae</taxon>
        <taxon>Streptosporangium</taxon>
    </lineage>
</organism>
<evidence type="ECO:0000313" key="3">
    <source>
        <dbReference type="Proteomes" id="UP001143474"/>
    </source>
</evidence>
<protein>
    <submittedName>
        <fullName evidence="2">Uncharacterized protein</fullName>
    </submittedName>
</protein>
<proteinExistence type="predicted"/>
<keyword evidence="3" id="KW-1185">Reference proteome</keyword>
<keyword evidence="1" id="KW-0472">Membrane</keyword>
<comment type="caution">
    <text evidence="2">The sequence shown here is derived from an EMBL/GenBank/DDBJ whole genome shotgun (WGS) entry which is preliminary data.</text>
</comment>
<name>A0A9W6IBR9_9ACTN</name>
<gene>
    <name evidence="2" type="ORF">GCM10017600_85540</name>
</gene>
<dbReference type="EMBL" id="BSEV01000043">
    <property type="protein sequence ID" value="GLK15141.1"/>
    <property type="molecule type" value="Genomic_DNA"/>
</dbReference>
<feature type="transmembrane region" description="Helical" evidence="1">
    <location>
        <begin position="94"/>
        <end position="113"/>
    </location>
</feature>
<dbReference type="Proteomes" id="UP001143474">
    <property type="component" value="Unassembled WGS sequence"/>
</dbReference>